<evidence type="ECO:0000256" key="2">
    <source>
        <dbReference type="ARBA" id="ARBA00022771"/>
    </source>
</evidence>
<keyword evidence="4" id="KW-0805">Transcription regulation</keyword>
<gene>
    <name evidence="9" type="ORF">XNOV1_A042717</name>
</gene>
<proteinExistence type="predicted"/>
<dbReference type="SUPFAM" id="SSF57667">
    <property type="entry name" value="beta-beta-alpha zinc fingers"/>
    <property type="match status" value="1"/>
</dbReference>
<feature type="compositionally biased region" description="Polar residues" evidence="7">
    <location>
        <begin position="71"/>
        <end position="88"/>
    </location>
</feature>
<dbReference type="AlphaFoldDB" id="A0AAV1G672"/>
<evidence type="ECO:0000259" key="8">
    <source>
        <dbReference type="PROSITE" id="PS50808"/>
    </source>
</evidence>
<organism evidence="9 10">
    <name type="scientific">Xyrichtys novacula</name>
    <name type="common">Pearly razorfish</name>
    <name type="synonym">Hemipteronotus novacula</name>
    <dbReference type="NCBI Taxonomy" id="13765"/>
    <lineage>
        <taxon>Eukaryota</taxon>
        <taxon>Metazoa</taxon>
        <taxon>Chordata</taxon>
        <taxon>Craniata</taxon>
        <taxon>Vertebrata</taxon>
        <taxon>Euteleostomi</taxon>
        <taxon>Actinopterygii</taxon>
        <taxon>Neopterygii</taxon>
        <taxon>Teleostei</taxon>
        <taxon>Neoteleostei</taxon>
        <taxon>Acanthomorphata</taxon>
        <taxon>Eupercaria</taxon>
        <taxon>Labriformes</taxon>
        <taxon>Labridae</taxon>
        <taxon>Xyrichtys</taxon>
    </lineage>
</organism>
<dbReference type="Proteomes" id="UP001178508">
    <property type="component" value="Chromosome 12"/>
</dbReference>
<keyword evidence="2 6" id="KW-0863">Zinc-finger</keyword>
<evidence type="ECO:0000256" key="4">
    <source>
        <dbReference type="ARBA" id="ARBA00023015"/>
    </source>
</evidence>
<evidence type="ECO:0000256" key="5">
    <source>
        <dbReference type="ARBA" id="ARBA00023163"/>
    </source>
</evidence>
<dbReference type="InterPro" id="IPR052035">
    <property type="entry name" value="ZnF_BED_domain_contain"/>
</dbReference>
<feature type="domain" description="BED-type" evidence="8">
    <location>
        <begin position="21"/>
        <end position="66"/>
    </location>
</feature>
<keyword evidence="3" id="KW-0862">Zinc</keyword>
<evidence type="ECO:0000256" key="1">
    <source>
        <dbReference type="ARBA" id="ARBA00022723"/>
    </source>
</evidence>
<protein>
    <submittedName>
        <fullName evidence="9">Zinc finger BED domain-containing protein 1-like isoform X2</fullName>
    </submittedName>
</protein>
<accession>A0AAV1G672</accession>
<evidence type="ECO:0000256" key="7">
    <source>
        <dbReference type="SAM" id="MobiDB-lite"/>
    </source>
</evidence>
<dbReference type="SUPFAM" id="SSF140996">
    <property type="entry name" value="Hermes dimerisation domain"/>
    <property type="match status" value="1"/>
</dbReference>
<evidence type="ECO:0000256" key="6">
    <source>
        <dbReference type="PROSITE-ProRule" id="PRU00027"/>
    </source>
</evidence>
<sequence>MEGNEDRQREEERDDTQRKRQKVSKVWDHYTLKRKENAVQCVHCKAELAFHNSTSSMLQHLKRKHPVHALSPQSGLATTSSSKNQTLDSFVRRPPPCSTEQAAEFTDSILNMIVSDMRPLSMVEDEGFQKMISTFNPKYTLPSRTYFTKLMEKKYEEIKAKLTNILKKCDSIALTADIWTSVATEAYLGVTGHFLGEDWEVKSHSLTTMHLEERHTAANIAEWLEDVIAKFDIPPKKIKAVVHDNGPRGPSTGLSGIQNPTCQSGLSQPATQSISESAALPFCFKSVEVNISRGCMEKHFPFSHRSQMRILVFHTARHFPALSNRSVSQQLPTIAENQ</sequence>
<dbReference type="SMART" id="SM00614">
    <property type="entry name" value="ZnF_BED"/>
    <property type="match status" value="1"/>
</dbReference>
<dbReference type="SUPFAM" id="SSF53098">
    <property type="entry name" value="Ribonuclease H-like"/>
    <property type="match status" value="1"/>
</dbReference>
<evidence type="ECO:0000313" key="10">
    <source>
        <dbReference type="Proteomes" id="UP001178508"/>
    </source>
</evidence>
<evidence type="ECO:0000256" key="3">
    <source>
        <dbReference type="ARBA" id="ARBA00022833"/>
    </source>
</evidence>
<reference evidence="9" key="1">
    <citation type="submission" date="2023-08" db="EMBL/GenBank/DDBJ databases">
        <authorList>
            <person name="Alioto T."/>
            <person name="Alioto T."/>
            <person name="Gomez Garrido J."/>
        </authorList>
    </citation>
    <scope>NUCLEOTIDE SEQUENCE</scope>
</reference>
<evidence type="ECO:0000313" key="9">
    <source>
        <dbReference type="EMBL" id="CAJ1068386.1"/>
    </source>
</evidence>
<dbReference type="InterPro" id="IPR012337">
    <property type="entry name" value="RNaseH-like_sf"/>
</dbReference>
<dbReference type="GO" id="GO:0008270">
    <property type="term" value="F:zinc ion binding"/>
    <property type="evidence" value="ECO:0007669"/>
    <property type="project" value="UniProtKB-KW"/>
</dbReference>
<dbReference type="InterPro" id="IPR003656">
    <property type="entry name" value="Znf_BED"/>
</dbReference>
<keyword evidence="1" id="KW-0479">Metal-binding</keyword>
<dbReference type="InterPro" id="IPR036236">
    <property type="entry name" value="Znf_C2H2_sf"/>
</dbReference>
<feature type="compositionally biased region" description="Basic and acidic residues" evidence="7">
    <location>
        <begin position="1"/>
        <end position="18"/>
    </location>
</feature>
<dbReference type="Gene3D" id="1.10.10.1070">
    <property type="entry name" value="Zinc finger, BED domain-containing"/>
    <property type="match status" value="1"/>
</dbReference>
<dbReference type="GO" id="GO:0003677">
    <property type="term" value="F:DNA binding"/>
    <property type="evidence" value="ECO:0007669"/>
    <property type="project" value="InterPro"/>
</dbReference>
<feature type="region of interest" description="Disordered" evidence="7">
    <location>
        <begin position="1"/>
        <end position="24"/>
    </location>
</feature>
<dbReference type="PROSITE" id="PS50808">
    <property type="entry name" value="ZF_BED"/>
    <property type="match status" value="1"/>
</dbReference>
<dbReference type="EMBL" id="OY660875">
    <property type="protein sequence ID" value="CAJ1068386.1"/>
    <property type="molecule type" value="Genomic_DNA"/>
</dbReference>
<name>A0AAV1G672_XYRNO</name>
<dbReference type="PANTHER" id="PTHR46481">
    <property type="entry name" value="ZINC FINGER BED DOMAIN-CONTAINING PROTEIN 4"/>
    <property type="match status" value="1"/>
</dbReference>
<dbReference type="Pfam" id="PF02892">
    <property type="entry name" value="zf-BED"/>
    <property type="match status" value="1"/>
</dbReference>
<dbReference type="PANTHER" id="PTHR46481:SF9">
    <property type="entry name" value="ZINC FINGER BED DOMAIN-CONTAINING PROTEIN 1-LIKE"/>
    <property type="match status" value="1"/>
</dbReference>
<keyword evidence="5" id="KW-0804">Transcription</keyword>
<feature type="region of interest" description="Disordered" evidence="7">
    <location>
        <begin position="68"/>
        <end position="96"/>
    </location>
</feature>
<keyword evidence="10" id="KW-1185">Reference proteome</keyword>